<feature type="compositionally biased region" description="Basic and acidic residues" evidence="1">
    <location>
        <begin position="308"/>
        <end position="355"/>
    </location>
</feature>
<dbReference type="Pfam" id="PF12784">
    <property type="entry name" value="PDDEXK_2"/>
    <property type="match status" value="1"/>
</dbReference>
<keyword evidence="3" id="KW-1185">Reference proteome</keyword>
<evidence type="ECO:0008006" key="4">
    <source>
        <dbReference type="Google" id="ProtNLM"/>
    </source>
</evidence>
<gene>
    <name evidence="2" type="ORF">DXC51_10595</name>
</gene>
<dbReference type="AlphaFoldDB" id="A0A3E3I5Q4"/>
<accession>A0A3E3I5Q4</accession>
<sequence>MENRLRNYFPLIRERKEVLKEIGESSGLQALFRSWMPERQEEFLDFCTGMKGVKILYDSFFKEIMSPEYTPGRLNHFLSLLLGKKVVIRQVLPNEGGRIADENTLLVTDILVEFEDGSLADVEIQKLGYAFPGERSACYAADLLLRQYKRARDKRNREKGKFSYKDIKNVYVIVLFEKSPVEFHSMEKEYLHKSDWSFDTGLELDLLQNFIFITLDIFQKNMENKSIENELEAWLMFYSTQDPERIIELINKYPMFRQMYGDVYEVCRNMEKVMGMFSEELREMDRNTVQYMIDEMQATIDAQSAALEEEKKRHEEEKKKHEEEIKRYEEEQKRHEEEQKKHEEEQKRHDEENNKLLEMITAQAAALEKALKRIEELERKNGSDSIK</sequence>
<reference evidence="2" key="1">
    <citation type="submission" date="2018-08" db="EMBL/GenBank/DDBJ databases">
        <title>A genome reference for cultivated species of the human gut microbiota.</title>
        <authorList>
            <person name="Zou Y."/>
            <person name="Xue W."/>
            <person name="Luo G."/>
        </authorList>
    </citation>
    <scope>NUCLEOTIDE SEQUENCE [LARGE SCALE GENOMIC DNA]</scope>
    <source>
        <strain evidence="2">TF05-5AC</strain>
    </source>
</reference>
<comment type="caution">
    <text evidence="2">The sequence shown here is derived from an EMBL/GenBank/DDBJ whole genome shotgun (WGS) entry which is preliminary data.</text>
</comment>
<dbReference type="EMBL" id="QVLV01000006">
    <property type="protein sequence ID" value="RGE60982.1"/>
    <property type="molecule type" value="Genomic_DNA"/>
</dbReference>
<organism evidence="2 3">
    <name type="scientific">Eisenbergiella massiliensis</name>
    <dbReference type="NCBI Taxonomy" id="1720294"/>
    <lineage>
        <taxon>Bacteria</taxon>
        <taxon>Bacillati</taxon>
        <taxon>Bacillota</taxon>
        <taxon>Clostridia</taxon>
        <taxon>Lachnospirales</taxon>
        <taxon>Lachnospiraceae</taxon>
        <taxon>Eisenbergiella</taxon>
    </lineage>
</organism>
<feature type="region of interest" description="Disordered" evidence="1">
    <location>
        <begin position="306"/>
        <end position="355"/>
    </location>
</feature>
<evidence type="ECO:0000256" key="1">
    <source>
        <dbReference type="SAM" id="MobiDB-lite"/>
    </source>
</evidence>
<evidence type="ECO:0000313" key="3">
    <source>
        <dbReference type="Proteomes" id="UP000260812"/>
    </source>
</evidence>
<dbReference type="Proteomes" id="UP000260812">
    <property type="component" value="Unassembled WGS sequence"/>
</dbReference>
<protein>
    <recommendedName>
        <fullName evidence="4">PD-(D/E)XK nuclease family transposase</fullName>
    </recommendedName>
</protein>
<evidence type="ECO:0000313" key="2">
    <source>
        <dbReference type="EMBL" id="RGE60982.1"/>
    </source>
</evidence>
<name>A0A3E3I5Q4_9FIRM</name>
<dbReference type="RefSeq" id="WP_117544491.1">
    <property type="nucleotide sequence ID" value="NZ_QVLV01000006.1"/>
</dbReference>
<dbReference type="GeneID" id="97987311"/>
<proteinExistence type="predicted"/>